<protein>
    <submittedName>
        <fullName evidence="10">Protein kinase</fullName>
        <ecNumber evidence="10">2.7.11.1</ecNumber>
    </submittedName>
</protein>
<dbReference type="Pfam" id="PF00158">
    <property type="entry name" value="Sigma54_activat"/>
    <property type="match status" value="1"/>
</dbReference>
<dbReference type="Gene3D" id="1.10.510.10">
    <property type="entry name" value="Transferase(Phosphotransferase) domain 1"/>
    <property type="match status" value="1"/>
</dbReference>
<dbReference type="SMART" id="SM00065">
    <property type="entry name" value="GAF"/>
    <property type="match status" value="1"/>
</dbReference>
<dbReference type="EC" id="2.7.11.1" evidence="10"/>
<dbReference type="Proteomes" id="UP000002139">
    <property type="component" value="Chromosome"/>
</dbReference>
<gene>
    <name evidence="10" type="ordered locus">sce1432</name>
</gene>
<dbReference type="InterPro" id="IPR019734">
    <property type="entry name" value="TPR_rpt"/>
</dbReference>
<dbReference type="SMART" id="SM00382">
    <property type="entry name" value="AAA"/>
    <property type="match status" value="2"/>
</dbReference>
<dbReference type="InterPro" id="IPR058031">
    <property type="entry name" value="AAA_lid_NorR"/>
</dbReference>
<organism evidence="10 11">
    <name type="scientific">Sorangium cellulosum (strain So ce56)</name>
    <name type="common">Polyangium cellulosum (strain So ce56)</name>
    <dbReference type="NCBI Taxonomy" id="448385"/>
    <lineage>
        <taxon>Bacteria</taxon>
        <taxon>Pseudomonadati</taxon>
        <taxon>Myxococcota</taxon>
        <taxon>Polyangia</taxon>
        <taxon>Polyangiales</taxon>
        <taxon>Polyangiaceae</taxon>
        <taxon>Sorangium</taxon>
    </lineage>
</organism>
<dbReference type="Pfam" id="PF25601">
    <property type="entry name" value="AAA_lid_14"/>
    <property type="match status" value="1"/>
</dbReference>
<evidence type="ECO:0000313" key="11">
    <source>
        <dbReference type="Proteomes" id="UP000002139"/>
    </source>
</evidence>
<feature type="coiled-coil region" evidence="6">
    <location>
        <begin position="1319"/>
        <end position="1364"/>
    </location>
</feature>
<dbReference type="eggNOG" id="COG3829">
    <property type="taxonomic scope" value="Bacteria"/>
</dbReference>
<keyword evidence="5" id="KW-0804">Transcription</keyword>
<dbReference type="InterPro" id="IPR003593">
    <property type="entry name" value="AAA+_ATPase"/>
</dbReference>
<dbReference type="CDD" id="cd14014">
    <property type="entry name" value="STKc_PknB_like"/>
    <property type="match status" value="1"/>
</dbReference>
<dbReference type="GO" id="GO:0004674">
    <property type="term" value="F:protein serine/threonine kinase activity"/>
    <property type="evidence" value="ECO:0007669"/>
    <property type="project" value="UniProtKB-EC"/>
</dbReference>
<dbReference type="InterPro" id="IPR002078">
    <property type="entry name" value="Sigma_54_int"/>
</dbReference>
<dbReference type="InterPro" id="IPR008271">
    <property type="entry name" value="Ser/Thr_kinase_AS"/>
</dbReference>
<dbReference type="InterPro" id="IPR011009">
    <property type="entry name" value="Kinase-like_dom_sf"/>
</dbReference>
<dbReference type="PANTHER" id="PTHR32071">
    <property type="entry name" value="TRANSCRIPTIONAL REGULATORY PROTEIN"/>
    <property type="match status" value="1"/>
</dbReference>
<dbReference type="Pfam" id="PF00069">
    <property type="entry name" value="Pkinase"/>
    <property type="match status" value="1"/>
</dbReference>
<keyword evidence="10" id="KW-0808">Transferase</keyword>
<dbReference type="Gene3D" id="1.10.8.60">
    <property type="match status" value="1"/>
</dbReference>
<dbReference type="SUPFAM" id="SSF46689">
    <property type="entry name" value="Homeodomain-like"/>
    <property type="match status" value="1"/>
</dbReference>
<dbReference type="GO" id="GO:0005524">
    <property type="term" value="F:ATP binding"/>
    <property type="evidence" value="ECO:0007669"/>
    <property type="project" value="UniProtKB-KW"/>
</dbReference>
<feature type="domain" description="Sigma-54 factor interaction" evidence="9">
    <location>
        <begin position="1368"/>
        <end position="1598"/>
    </location>
</feature>
<accession>A9F816</accession>
<feature type="domain" description="Protein kinase" evidence="8">
    <location>
        <begin position="16"/>
        <end position="303"/>
    </location>
</feature>
<evidence type="ECO:0000256" key="6">
    <source>
        <dbReference type="SAM" id="Coils"/>
    </source>
</evidence>
<keyword evidence="10" id="KW-0418">Kinase</keyword>
<evidence type="ECO:0000256" key="1">
    <source>
        <dbReference type="ARBA" id="ARBA00022741"/>
    </source>
</evidence>
<dbReference type="InterPro" id="IPR041664">
    <property type="entry name" value="AAA_16"/>
</dbReference>
<evidence type="ECO:0000313" key="10">
    <source>
        <dbReference type="EMBL" id="CAN91590.1"/>
    </source>
</evidence>
<feature type="region of interest" description="Disordered" evidence="7">
    <location>
        <begin position="357"/>
        <end position="389"/>
    </location>
</feature>
<dbReference type="PROSITE" id="PS50045">
    <property type="entry name" value="SIGMA54_INTERACT_4"/>
    <property type="match status" value="1"/>
</dbReference>
<evidence type="ECO:0000256" key="4">
    <source>
        <dbReference type="ARBA" id="ARBA00023125"/>
    </source>
</evidence>
<dbReference type="SUPFAM" id="SSF52540">
    <property type="entry name" value="P-loop containing nucleoside triphosphate hydrolases"/>
    <property type="match status" value="2"/>
</dbReference>
<name>A9F816_SORC5</name>
<dbReference type="Pfam" id="PF01590">
    <property type="entry name" value="GAF"/>
    <property type="match status" value="1"/>
</dbReference>
<dbReference type="Gene3D" id="3.30.450.40">
    <property type="match status" value="1"/>
</dbReference>
<keyword evidence="1" id="KW-0547">Nucleotide-binding</keyword>
<dbReference type="Gene3D" id="3.30.200.20">
    <property type="entry name" value="Phosphorylase Kinase, domain 1"/>
    <property type="match status" value="1"/>
</dbReference>
<dbReference type="OrthoDB" id="5476794at2"/>
<evidence type="ECO:0000256" key="5">
    <source>
        <dbReference type="ARBA" id="ARBA00023163"/>
    </source>
</evidence>
<dbReference type="PROSITE" id="PS00108">
    <property type="entry name" value="PROTEIN_KINASE_ST"/>
    <property type="match status" value="1"/>
</dbReference>
<keyword evidence="3" id="KW-0805">Transcription regulation</keyword>
<dbReference type="PROSITE" id="PS00688">
    <property type="entry name" value="SIGMA54_INTERACT_3"/>
    <property type="match status" value="1"/>
</dbReference>
<dbReference type="STRING" id="448385.sce1432"/>
<evidence type="ECO:0000259" key="8">
    <source>
        <dbReference type="PROSITE" id="PS50011"/>
    </source>
</evidence>
<dbReference type="RefSeq" id="WP_012234067.1">
    <property type="nucleotide sequence ID" value="NC_010162.1"/>
</dbReference>
<feature type="compositionally biased region" description="Basic and acidic residues" evidence="7">
    <location>
        <begin position="358"/>
        <end position="379"/>
    </location>
</feature>
<evidence type="ECO:0000259" key="9">
    <source>
        <dbReference type="PROSITE" id="PS50045"/>
    </source>
</evidence>
<dbReference type="SMART" id="SM00028">
    <property type="entry name" value="TPR"/>
    <property type="match status" value="3"/>
</dbReference>
<dbReference type="PROSITE" id="PS50011">
    <property type="entry name" value="PROTEIN_KINASE_DOM"/>
    <property type="match status" value="1"/>
</dbReference>
<dbReference type="Gene3D" id="1.10.10.60">
    <property type="entry name" value="Homeodomain-like"/>
    <property type="match status" value="1"/>
</dbReference>
<dbReference type="KEGG" id="scl:sce1432"/>
<dbReference type="HOGENOM" id="CLU_241726_0_0_7"/>
<dbReference type="InterPro" id="IPR027417">
    <property type="entry name" value="P-loop_NTPase"/>
</dbReference>
<dbReference type="InterPro" id="IPR029016">
    <property type="entry name" value="GAF-like_dom_sf"/>
</dbReference>
<dbReference type="SUPFAM" id="SSF56112">
    <property type="entry name" value="Protein kinase-like (PK-like)"/>
    <property type="match status" value="1"/>
</dbReference>
<dbReference type="InterPro" id="IPR011990">
    <property type="entry name" value="TPR-like_helical_dom_sf"/>
</dbReference>
<dbReference type="CDD" id="cd00009">
    <property type="entry name" value="AAA"/>
    <property type="match status" value="1"/>
</dbReference>
<dbReference type="SUPFAM" id="SSF55781">
    <property type="entry name" value="GAF domain-like"/>
    <property type="match status" value="1"/>
</dbReference>
<keyword evidence="6" id="KW-0175">Coiled coil</keyword>
<dbReference type="InterPro" id="IPR025944">
    <property type="entry name" value="Sigma_54_int_dom_CS"/>
</dbReference>
<keyword evidence="11" id="KW-1185">Reference proteome</keyword>
<dbReference type="InterPro" id="IPR002197">
    <property type="entry name" value="HTH_Fis"/>
</dbReference>
<dbReference type="PANTHER" id="PTHR32071:SF117">
    <property type="entry name" value="PTS-DEPENDENT DIHYDROXYACETONE KINASE OPERON REGULATORY PROTEIN-RELATED"/>
    <property type="match status" value="1"/>
</dbReference>
<evidence type="ECO:0000256" key="3">
    <source>
        <dbReference type="ARBA" id="ARBA00023015"/>
    </source>
</evidence>
<dbReference type="Gene3D" id="3.40.50.300">
    <property type="entry name" value="P-loop containing nucleotide triphosphate hydrolases"/>
    <property type="match status" value="1"/>
</dbReference>
<dbReference type="SUPFAM" id="SSF48452">
    <property type="entry name" value="TPR-like"/>
    <property type="match status" value="2"/>
</dbReference>
<dbReference type="PRINTS" id="PR01590">
    <property type="entry name" value="HTHFIS"/>
</dbReference>
<dbReference type="InterPro" id="IPR000719">
    <property type="entry name" value="Prot_kinase_dom"/>
</dbReference>
<dbReference type="GO" id="GO:0043565">
    <property type="term" value="F:sequence-specific DNA binding"/>
    <property type="evidence" value="ECO:0007669"/>
    <property type="project" value="InterPro"/>
</dbReference>
<dbReference type="Pfam" id="PF13191">
    <property type="entry name" value="AAA_16"/>
    <property type="match status" value="1"/>
</dbReference>
<dbReference type="InterPro" id="IPR009057">
    <property type="entry name" value="Homeodomain-like_sf"/>
</dbReference>
<dbReference type="FunFam" id="3.40.50.300:FF:000006">
    <property type="entry name" value="DNA-binding transcriptional regulator NtrC"/>
    <property type="match status" value="1"/>
</dbReference>
<evidence type="ECO:0000256" key="7">
    <source>
        <dbReference type="SAM" id="MobiDB-lite"/>
    </source>
</evidence>
<dbReference type="GO" id="GO:0006355">
    <property type="term" value="P:regulation of DNA-templated transcription"/>
    <property type="evidence" value="ECO:0007669"/>
    <property type="project" value="InterPro"/>
</dbReference>
<reference evidence="10 11" key="1">
    <citation type="journal article" date="2007" name="Nat. Biotechnol.">
        <title>Complete genome sequence of the myxobacterium Sorangium cellulosum.</title>
        <authorList>
            <person name="Schneiker S."/>
            <person name="Perlova O."/>
            <person name="Kaiser O."/>
            <person name="Gerth K."/>
            <person name="Alici A."/>
            <person name="Altmeyer M.O."/>
            <person name="Bartels D."/>
            <person name="Bekel T."/>
            <person name="Beyer S."/>
            <person name="Bode E."/>
            <person name="Bode H.B."/>
            <person name="Bolten C.J."/>
            <person name="Choudhuri J.V."/>
            <person name="Doss S."/>
            <person name="Elnakady Y.A."/>
            <person name="Frank B."/>
            <person name="Gaigalat L."/>
            <person name="Goesmann A."/>
            <person name="Groeger C."/>
            <person name="Gross F."/>
            <person name="Jelsbak L."/>
            <person name="Jelsbak L."/>
            <person name="Kalinowski J."/>
            <person name="Kegler C."/>
            <person name="Knauber T."/>
            <person name="Konietzny S."/>
            <person name="Kopp M."/>
            <person name="Krause L."/>
            <person name="Krug D."/>
            <person name="Linke B."/>
            <person name="Mahmud T."/>
            <person name="Martinez-Arias R."/>
            <person name="McHardy A.C."/>
            <person name="Merai M."/>
            <person name="Meyer F."/>
            <person name="Mormann S."/>
            <person name="Munoz-Dorado J."/>
            <person name="Perez J."/>
            <person name="Pradella S."/>
            <person name="Rachid S."/>
            <person name="Raddatz G."/>
            <person name="Rosenau F."/>
            <person name="Rueckert C."/>
            <person name="Sasse F."/>
            <person name="Scharfe M."/>
            <person name="Schuster S.C."/>
            <person name="Suen G."/>
            <person name="Treuner-Lange A."/>
            <person name="Velicer G.J."/>
            <person name="Vorholter F.-J."/>
            <person name="Weissman K.J."/>
            <person name="Welch R.D."/>
            <person name="Wenzel S.C."/>
            <person name="Whitworth D.E."/>
            <person name="Wilhelm S."/>
            <person name="Wittmann C."/>
            <person name="Bloecker H."/>
            <person name="Puehler A."/>
            <person name="Mueller R."/>
        </authorList>
    </citation>
    <scope>NUCLEOTIDE SEQUENCE [LARGE SCALE GENOMIC DNA]</scope>
    <source>
        <strain evidence="11">So ce56</strain>
    </source>
</reference>
<keyword evidence="2" id="KW-0067">ATP-binding</keyword>
<keyword evidence="4" id="KW-0238">DNA-binding</keyword>
<dbReference type="Pfam" id="PF02954">
    <property type="entry name" value="HTH_8"/>
    <property type="match status" value="1"/>
</dbReference>
<sequence length="1673" mass="177284">MVHHGIAPGAVVDGRYEVVRALGRGGLASVYEARDRLFDRDVAMKSLSFGSAGALEAFRREFSLLSACAHPRLPRAYDFARTTSGGAPGQPLTYATTELIRGRTLAEHARGRAFRAALPVLLDALDALGWLHGAGIVHGDFKPENVLVRDDGAGVLIDLSAARRMRAGAGDLSGTARFFAPELLRGAPPSARTDLFAVGRTLEALFPLLSGAPPAAVRRLAERLTAEDPASRPSGVEEVLEALSTGGLPRRAPAVVSEPGEIVGREREVEAFGAALEALLRGERGPRAAIVTGEEGTGKSRLFRELKWRAQLRAQVVEGAPRGDDPLRALLVRALGGAPLPAGVDALLGARGELAGARGREGEAGRAPRDPRDLRDPRDPYGSPAPRRPRVLAIDDAHRLGAHDRALLEALVRSTEPTDAVLWLIASAERLDVGGGAVVELPLGPLGEDAVRVWTAPLATAARTSDLLRASGGRPRALKELCAALAQRSLSEAELDRFVHTTGTPELWRRRVAALDRGEARALAALAVADPLGPEAAAALGVGRAALDALEAAGLARLDGEGFRLGQPGQARAILPWLDAGVVREVAAAMAAQLAGADEAALGPALRSQRAADRARALVLAGDHEAARRALAASGPMLEWAPRAWVRAADAACEVLPAPRTLVAAASAIEAAGDPRRALSLLARARRAGPPAGVGAELSYRAARCYEKLGKVERALWQLGRARALSPGPWGGRLASLSARCLLRLGRYDEARREAEGALAALGSREVEGAPASGEAREVESTLASGEALEADGALASGEAREAAAELAETLGLALGYLSDQAGALQSLARAVALRPASGSPRARARTLSYHALHAYRAGDAALAARGFQEALDLAEAEGLGDLLATAALNLGTARHQLGDWGAALRCYERGLRAAIAFAKERTEATLRFNLAKIHADVGLLERAELAVARMRAPEGPRAPEEIAVAALGLAAEIAAARGALGEAARLLEEARAGHAARGSKREACEAVIHAAEVALAARDRAAAGARLAEAAALLREADAADLALRHATAGAELALARGDTGAALAEVQRGAGLVVRVSQLELHAKHEEVSAEVLRLRSATALAERHRTAALECWERIGSTLPADLAEVFWRHPRRAALRAGPAPPGARMELVLKLLEVNRRLSSTLDAEEVLRLAMDAAIELTGAERGFVILASPSPEPGGHAKGRLEVAVARNLDRERVGKSQLKFSHGIAKRVVERGEAVLTVDALADERFHGNASVHGLRLRSIVCVPIRAHGAVLGAVYLDNRFQRGKFAEGDADLLGAFADQIAVALHNGRLMAELRDRTRALEEEQRRVAELMRSQADEIERLSHELERTRADARRDFPEIAGRSAPMRAVLALCERVAESDVTVTVTGESGTGKELVARAIHAGGPRRDGPFVAVNCAALPEALLESELFGHVKGAFTGAVRDHGGLFLSARGGTLFLDELGEVPLGVQAKLLRALQERSIRPVGSDRSVSVADVRVVCATNRDLRDEVARGRFREDLYYRVSVIEIRLPPLRDRPEDIPAIAQAIVEKLAARQGRPAFRLSRGALRRLSSYGWPGNVRQLENVLSRACVLSPGPEIGAADIQLPAAAPAPRGRSRAEHQGAEEERIRAALDLSRWNVSEVSRSLGIPRMTLYRKLARYGLLRKE</sequence>
<dbReference type="EMBL" id="AM746676">
    <property type="protein sequence ID" value="CAN91590.1"/>
    <property type="molecule type" value="Genomic_DNA"/>
</dbReference>
<proteinExistence type="predicted"/>
<evidence type="ECO:0000256" key="2">
    <source>
        <dbReference type="ARBA" id="ARBA00022840"/>
    </source>
</evidence>
<dbReference type="BioCyc" id="SCEL448385:SCE_RS48270-MONOMER"/>
<dbReference type="Gene3D" id="1.25.40.10">
    <property type="entry name" value="Tetratricopeptide repeat domain"/>
    <property type="match status" value="2"/>
</dbReference>
<dbReference type="InterPro" id="IPR003018">
    <property type="entry name" value="GAF"/>
</dbReference>